<evidence type="ECO:0000313" key="4">
    <source>
        <dbReference type="RefSeq" id="XP_017892697.1"/>
    </source>
</evidence>
<gene>
    <name evidence="3" type="primary">LOC108624813</name>
    <name evidence="4" type="synonym">LOC108632555</name>
</gene>
<organism evidence="2 3">
    <name type="scientific">Ceratina calcarata</name>
    <dbReference type="NCBI Taxonomy" id="156304"/>
    <lineage>
        <taxon>Eukaryota</taxon>
        <taxon>Metazoa</taxon>
        <taxon>Ecdysozoa</taxon>
        <taxon>Arthropoda</taxon>
        <taxon>Hexapoda</taxon>
        <taxon>Insecta</taxon>
        <taxon>Pterygota</taxon>
        <taxon>Neoptera</taxon>
        <taxon>Endopterygota</taxon>
        <taxon>Hymenoptera</taxon>
        <taxon>Apocrita</taxon>
        <taxon>Aculeata</taxon>
        <taxon>Apoidea</taxon>
        <taxon>Anthophila</taxon>
        <taxon>Apidae</taxon>
        <taxon>Ceratina</taxon>
        <taxon>Zadontomerus</taxon>
    </lineage>
</organism>
<name>A0AAJ7IYM7_9HYME</name>
<feature type="transmembrane region" description="Helical" evidence="1">
    <location>
        <begin position="36"/>
        <end position="57"/>
    </location>
</feature>
<dbReference type="GeneID" id="108624813"/>
<dbReference type="KEGG" id="ccal:108624813"/>
<feature type="non-terminal residue" evidence="3">
    <location>
        <position position="250"/>
    </location>
</feature>
<proteinExistence type="predicted"/>
<feature type="transmembrane region" description="Helical" evidence="1">
    <location>
        <begin position="169"/>
        <end position="189"/>
    </location>
</feature>
<accession>A0AAJ7IYM7</accession>
<keyword evidence="1" id="KW-0812">Transmembrane</keyword>
<feature type="transmembrane region" description="Helical" evidence="1">
    <location>
        <begin position="69"/>
        <end position="86"/>
    </location>
</feature>
<feature type="transmembrane region" description="Helical" evidence="1">
    <location>
        <begin position="127"/>
        <end position="148"/>
    </location>
</feature>
<dbReference type="KEGG" id="ccal:108632555"/>
<evidence type="ECO:0000313" key="2">
    <source>
        <dbReference type="Proteomes" id="UP000694925"/>
    </source>
</evidence>
<protein>
    <submittedName>
        <fullName evidence="3">Uncharacterized protein LOC108624813</fullName>
    </submittedName>
    <submittedName>
        <fullName evidence="4">Uncharacterized protein LOC108632555</fullName>
    </submittedName>
</protein>
<sequence>MNFQGLNSLNIFMNKFSGNFLPVTNEKKELTVLLKIYLLIVWLTQLTYLATCIFGLFHVPSERVLKDSTINMIVSVEAIILIIYLSNRKSLLRALIGKLNYVLLVEDEVLQKAVISTTRPLEKPLRIYTIASISSVVIWTSLPFFEVFRKSEFYYTDYRVPAGLFEEPFTVGIFISGVFLQIFGSGYTITRKVSLDLYTMHLILLVTAQYKYLRIKFAAIFQQQSSKQQNSNDMIKRKLRLLTYHYGTII</sequence>
<dbReference type="GeneID" id="108632555"/>
<dbReference type="Proteomes" id="UP000694925">
    <property type="component" value="Unplaced"/>
</dbReference>
<reference evidence="3 4" key="1">
    <citation type="submission" date="2025-04" db="UniProtKB">
        <authorList>
            <consortium name="RefSeq"/>
        </authorList>
    </citation>
    <scope>IDENTIFICATION</scope>
    <source>
        <tissue evidence="3 4">Whole body</tissue>
    </source>
</reference>
<evidence type="ECO:0000256" key="1">
    <source>
        <dbReference type="SAM" id="Phobius"/>
    </source>
</evidence>
<keyword evidence="2" id="KW-1185">Reference proteome</keyword>
<dbReference type="AlphaFoldDB" id="A0AAJ7IYM7"/>
<dbReference type="RefSeq" id="XP_017892697.1">
    <property type="nucleotide sequence ID" value="XM_018037208.2"/>
</dbReference>
<dbReference type="RefSeq" id="XP_017879852.1">
    <property type="nucleotide sequence ID" value="XM_018024363.2"/>
</dbReference>
<evidence type="ECO:0000313" key="3">
    <source>
        <dbReference type="RefSeq" id="XP_017879852.1"/>
    </source>
</evidence>
<keyword evidence="1" id="KW-0472">Membrane</keyword>
<keyword evidence="1" id="KW-1133">Transmembrane helix</keyword>